<reference evidence="2" key="1">
    <citation type="journal article" date="2023" name="Front. Plant Sci.">
        <title>Chromosomal-level genome assembly of Melastoma candidum provides insights into trichome evolution.</title>
        <authorList>
            <person name="Zhong Y."/>
            <person name="Wu W."/>
            <person name="Sun C."/>
            <person name="Zou P."/>
            <person name="Liu Y."/>
            <person name="Dai S."/>
            <person name="Zhou R."/>
        </authorList>
    </citation>
    <scope>NUCLEOTIDE SEQUENCE [LARGE SCALE GENOMIC DNA]</scope>
</reference>
<evidence type="ECO:0000313" key="2">
    <source>
        <dbReference type="Proteomes" id="UP001057402"/>
    </source>
</evidence>
<evidence type="ECO:0000313" key="1">
    <source>
        <dbReference type="EMBL" id="KAI4366131.1"/>
    </source>
</evidence>
<sequence length="813" mass="91475">MPSSKSLSSIFRSATGGSSSAALSDVFPGRLRASADLAKRSSPSNSRNPSSKRKNNKKSGTRPSGEEDHTLNPVYSTLTIPWLEIMSTSLDGVHEKRKLVSRLRKEKWTAKITQGRRFNYAITMFATKVGAEVTLEVFDRLGRETGVKEYDALIRFCIDKARSTNDEDVASEEISKAFRILKTMKEQGFQVTEGTCVPFFSYLIDMCMVKEFHYVAGLIKGDHQNSASRLCYYEMLLYLRIDDDQEIQNLFEQALHHAEDGNYDFLGNCILALCESDRKELLQLLESVDMTKIQSVECVKRVFGSLGRLQMDSLAEKFLLELYTSGDEPDNVSNFICNFAASLPNLVVEGVISKYKALHNMLDIEPSSSSYNNLVTYCCTTLKVHRALDLVDEMCESGVPVSMETIHSLLQACDDNYDYYLVHRIYSMILQHKLKANAKTFKIMINLAVKMKDFAAAYSMLGGLKKINLFPTSGMYNVIMAGYFREKNIERGLEVLHEMKLAGVNPDSQTFSHLIISCSSEQDIVKYCEEFKLLGVLKTKQVFMALINAHASCGEFEKAKRVMQEEGISLKNWNEIKSALVSALAKNNQMSDALDVYREIKQNGGNIEAKAIKSLIEHFPPDGDIKTLYLLVEEITDSSYWIHGCRKAVVWCVREKHVSVGVDFLKRLKDQVGDNEFTFEAALLDVFCLIAKSDATYLEIGFALLKAIKDDFGVLPPRKVLDFLLTACMKAGNASKCQLIWQNYQASGLPYNVLTYLRMYQALLASGDHKSARELLKKIPRDDVHVCLMINKCKEVYPSAVPATRTPCNKNIG</sequence>
<comment type="caution">
    <text evidence="1">The sequence shown here is derived from an EMBL/GenBank/DDBJ whole genome shotgun (WGS) entry which is preliminary data.</text>
</comment>
<gene>
    <name evidence="1" type="ORF">MLD38_022049</name>
</gene>
<dbReference type="EMBL" id="CM042885">
    <property type="protein sequence ID" value="KAI4366131.1"/>
    <property type="molecule type" value="Genomic_DNA"/>
</dbReference>
<dbReference type="Proteomes" id="UP001057402">
    <property type="component" value="Chromosome 6"/>
</dbReference>
<name>A0ACB9QHX4_9MYRT</name>
<keyword evidence="2" id="KW-1185">Reference proteome</keyword>
<proteinExistence type="predicted"/>
<organism evidence="1 2">
    <name type="scientific">Melastoma candidum</name>
    <dbReference type="NCBI Taxonomy" id="119954"/>
    <lineage>
        <taxon>Eukaryota</taxon>
        <taxon>Viridiplantae</taxon>
        <taxon>Streptophyta</taxon>
        <taxon>Embryophyta</taxon>
        <taxon>Tracheophyta</taxon>
        <taxon>Spermatophyta</taxon>
        <taxon>Magnoliopsida</taxon>
        <taxon>eudicotyledons</taxon>
        <taxon>Gunneridae</taxon>
        <taxon>Pentapetalae</taxon>
        <taxon>rosids</taxon>
        <taxon>malvids</taxon>
        <taxon>Myrtales</taxon>
        <taxon>Melastomataceae</taxon>
        <taxon>Melastomatoideae</taxon>
        <taxon>Melastomateae</taxon>
        <taxon>Melastoma</taxon>
    </lineage>
</organism>
<protein>
    <submittedName>
        <fullName evidence="1">Uncharacterized protein</fullName>
    </submittedName>
</protein>
<accession>A0ACB9QHX4</accession>